<dbReference type="RefSeq" id="WP_010340606.1">
    <property type="nucleotide sequence ID" value="NZ_CP132343.1"/>
</dbReference>
<reference evidence="2 3" key="1">
    <citation type="submission" date="2016-08" db="EMBL/GenBank/DDBJ databases">
        <authorList>
            <person name="Seilhamer J.J."/>
        </authorList>
    </citation>
    <scope>NUCLEOTIDE SEQUENCE [LARGE SCALE GENOMIC DNA]</scope>
    <source>
        <strain evidence="2 3">CFBP4641</strain>
    </source>
</reference>
<dbReference type="GeneID" id="93877114"/>
<gene>
    <name evidence="2" type="ORF">XsacCFBP4641_06070</name>
</gene>
<protein>
    <submittedName>
        <fullName evidence="2">Uncharacterized protein</fullName>
    </submittedName>
</protein>
<evidence type="ECO:0000256" key="1">
    <source>
        <dbReference type="SAM" id="Phobius"/>
    </source>
</evidence>
<sequence length="98" mass="10825">MKSVVGWLLLVSGSWILGAVLNELASRNGLIELAHDRRGEWSAMTTPIIASVGVLLSYCGACWLILKKTCRPWHVAGTAVLVMFLSFCWLTSRFHHAV</sequence>
<feature type="transmembrane region" description="Helical" evidence="1">
    <location>
        <begin position="42"/>
        <end position="66"/>
    </location>
</feature>
<evidence type="ECO:0000313" key="2">
    <source>
        <dbReference type="EMBL" id="PPU83933.1"/>
    </source>
</evidence>
<feature type="transmembrane region" description="Helical" evidence="1">
    <location>
        <begin position="73"/>
        <end position="92"/>
    </location>
</feature>
<proteinExistence type="predicted"/>
<evidence type="ECO:0000313" key="3">
    <source>
        <dbReference type="Proteomes" id="UP000247346"/>
    </source>
</evidence>
<keyword evidence="1" id="KW-0472">Membrane</keyword>
<organism evidence="2 3">
    <name type="scientific">Xanthomonas sacchari</name>
    <dbReference type="NCBI Taxonomy" id="56458"/>
    <lineage>
        <taxon>Bacteria</taxon>
        <taxon>Pseudomonadati</taxon>
        <taxon>Pseudomonadota</taxon>
        <taxon>Gammaproteobacteria</taxon>
        <taxon>Lysobacterales</taxon>
        <taxon>Lysobacteraceae</taxon>
        <taxon>Xanthomonas</taxon>
    </lineage>
</organism>
<dbReference type="EMBL" id="MDEK01000004">
    <property type="protein sequence ID" value="PPU83933.1"/>
    <property type="molecule type" value="Genomic_DNA"/>
</dbReference>
<keyword evidence="1" id="KW-0812">Transmembrane</keyword>
<keyword evidence="1" id="KW-1133">Transmembrane helix</keyword>
<comment type="caution">
    <text evidence="2">The sequence shown here is derived from an EMBL/GenBank/DDBJ whole genome shotgun (WGS) entry which is preliminary data.</text>
</comment>
<dbReference type="Proteomes" id="UP000247346">
    <property type="component" value="Unassembled WGS sequence"/>
</dbReference>
<accession>A0A2P5Z6R8</accession>
<dbReference type="OrthoDB" id="9923861at2"/>
<dbReference type="AlphaFoldDB" id="A0A2P5Z6R8"/>
<name>A0A2P5Z6R8_9XANT</name>